<keyword evidence="5" id="KW-1185">Reference proteome</keyword>
<organism evidence="4 5">
    <name type="scientific">Trapa natans</name>
    <name type="common">Water chestnut</name>
    <dbReference type="NCBI Taxonomy" id="22666"/>
    <lineage>
        <taxon>Eukaryota</taxon>
        <taxon>Viridiplantae</taxon>
        <taxon>Streptophyta</taxon>
        <taxon>Embryophyta</taxon>
        <taxon>Tracheophyta</taxon>
        <taxon>Spermatophyta</taxon>
        <taxon>Magnoliopsida</taxon>
        <taxon>eudicotyledons</taxon>
        <taxon>Gunneridae</taxon>
        <taxon>Pentapetalae</taxon>
        <taxon>rosids</taxon>
        <taxon>malvids</taxon>
        <taxon>Myrtales</taxon>
        <taxon>Lythraceae</taxon>
        <taxon>Trapa</taxon>
    </lineage>
</organism>
<dbReference type="InterPro" id="IPR051362">
    <property type="entry name" value="WD_repeat_creC_regulators"/>
</dbReference>
<comment type="caution">
    <text evidence="4">The sequence shown here is derived from an EMBL/GenBank/DDBJ whole genome shotgun (WGS) entry which is preliminary data.</text>
</comment>
<dbReference type="PANTHER" id="PTHR14107">
    <property type="entry name" value="WD REPEAT PROTEIN"/>
    <property type="match status" value="1"/>
</dbReference>
<dbReference type="AlphaFoldDB" id="A0AAN7RBP7"/>
<proteinExistence type="predicted"/>
<dbReference type="Proteomes" id="UP001346149">
    <property type="component" value="Unassembled WGS sequence"/>
</dbReference>
<evidence type="ECO:0000313" key="5">
    <source>
        <dbReference type="Proteomes" id="UP001346149"/>
    </source>
</evidence>
<dbReference type="Gene3D" id="2.130.10.10">
    <property type="entry name" value="YVTN repeat-like/Quinoprotein amine dehydrogenase"/>
    <property type="match status" value="1"/>
</dbReference>
<evidence type="ECO:0000256" key="3">
    <source>
        <dbReference type="SAM" id="MobiDB-lite"/>
    </source>
</evidence>
<dbReference type="EMBL" id="JAXQNO010000004">
    <property type="protein sequence ID" value="KAK4799309.1"/>
    <property type="molecule type" value="Genomic_DNA"/>
</dbReference>
<reference evidence="4 5" key="1">
    <citation type="journal article" date="2023" name="Hortic Res">
        <title>Pangenome of water caltrop reveals structural variations and asymmetric subgenome divergence after allopolyploidization.</title>
        <authorList>
            <person name="Zhang X."/>
            <person name="Chen Y."/>
            <person name="Wang L."/>
            <person name="Yuan Y."/>
            <person name="Fang M."/>
            <person name="Shi L."/>
            <person name="Lu R."/>
            <person name="Comes H.P."/>
            <person name="Ma Y."/>
            <person name="Chen Y."/>
            <person name="Huang G."/>
            <person name="Zhou Y."/>
            <person name="Zheng Z."/>
            <person name="Qiu Y."/>
        </authorList>
    </citation>
    <scope>NUCLEOTIDE SEQUENCE [LARGE SCALE GENOMIC DNA]</scope>
    <source>
        <strain evidence="4">F231</strain>
    </source>
</reference>
<dbReference type="InterPro" id="IPR015943">
    <property type="entry name" value="WD40/YVTN_repeat-like_dom_sf"/>
</dbReference>
<keyword evidence="2" id="KW-0677">Repeat</keyword>
<keyword evidence="1" id="KW-0853">WD repeat</keyword>
<accession>A0AAN7RBP7</accession>
<protein>
    <submittedName>
        <fullName evidence="4">Uncharacterized protein</fullName>
    </submittedName>
</protein>
<sequence>MINCSNGMMSTSSSSSAAGAGGNAQSSGLKTYFKTPEGRYKLHYEKGHPSSVMHYVQGKTVTQATVAIVKDKASPPTPPSQPSSGFSASSGVKLAAAKLLGGSNGNRTFGFVGGNGGSKSHSVSSKLGPFGSNSTNSNPTSNFDGKGIYLIFNMGDGLFISDLNSQDKVNFTSNV</sequence>
<dbReference type="PANTHER" id="PTHR14107:SF16">
    <property type="entry name" value="AT02583P"/>
    <property type="match status" value="1"/>
</dbReference>
<evidence type="ECO:0000256" key="1">
    <source>
        <dbReference type="ARBA" id="ARBA00022574"/>
    </source>
</evidence>
<name>A0AAN7RBP7_TRANT</name>
<gene>
    <name evidence="4" type="ORF">SAY86_024674</name>
</gene>
<feature type="region of interest" description="Disordered" evidence="3">
    <location>
        <begin position="1"/>
        <end position="28"/>
    </location>
</feature>
<evidence type="ECO:0000313" key="4">
    <source>
        <dbReference type="EMBL" id="KAK4799309.1"/>
    </source>
</evidence>
<evidence type="ECO:0000256" key="2">
    <source>
        <dbReference type="ARBA" id="ARBA00022737"/>
    </source>
</evidence>